<reference evidence="10" key="1">
    <citation type="submission" date="2022-08" db="EMBL/GenBank/DDBJ databases">
        <authorList>
            <person name="Giroux E."/>
            <person name="Giroux E."/>
        </authorList>
    </citation>
    <scope>NUCLEOTIDE SEQUENCE</scope>
    <source>
        <strain evidence="10">H1091258</strain>
    </source>
</reference>
<keyword evidence="5" id="KW-0068">Autocatalytic cleavage</keyword>
<comment type="caution">
    <text evidence="10">The sequence shown here is derived from an EMBL/GenBank/DDBJ whole genome shotgun (WGS) entry which is preliminary data.</text>
</comment>
<dbReference type="Gene3D" id="3.40.640.10">
    <property type="entry name" value="Type I PLP-dependent aspartate aminotransferase-like (Major domain)"/>
    <property type="match status" value="1"/>
</dbReference>
<feature type="binding site" evidence="8">
    <location>
        <begin position="710"/>
        <end position="713"/>
    </location>
    <ligand>
        <name>substrate</name>
    </ligand>
</feature>
<dbReference type="PANTHER" id="PTHR43713">
    <property type="entry name" value="GLUTAMATE-1-SEMIALDEHYDE 2,1-AMINOMUTASE"/>
    <property type="match status" value="1"/>
</dbReference>
<dbReference type="PANTHER" id="PTHR43713:SF3">
    <property type="entry name" value="GLUTAMATE-1-SEMIALDEHYDE 2,1-AMINOMUTASE 1, CHLOROPLASTIC-RELATED"/>
    <property type="match status" value="1"/>
</dbReference>
<evidence type="ECO:0000313" key="10">
    <source>
        <dbReference type="EMBL" id="CAI0650572.1"/>
    </source>
</evidence>
<keyword evidence="6" id="KW-0663">Pyridoxal phosphate</keyword>
<evidence type="ECO:0000256" key="6">
    <source>
        <dbReference type="ARBA" id="ARBA00022898"/>
    </source>
</evidence>
<name>A0A9W4S151_9PEZI</name>
<evidence type="ECO:0000256" key="8">
    <source>
        <dbReference type="PIRSR" id="PIRSR600246-2"/>
    </source>
</evidence>
<dbReference type="EMBL" id="CAMGZC010000894">
    <property type="protein sequence ID" value="CAI0650572.1"/>
    <property type="molecule type" value="Genomic_DNA"/>
</dbReference>
<evidence type="ECO:0000256" key="1">
    <source>
        <dbReference type="ARBA" id="ARBA00001933"/>
    </source>
</evidence>
<keyword evidence="3" id="KW-0645">Protease</keyword>
<gene>
    <name evidence="10" type="ORF">CGXH109_LOCUS97454</name>
</gene>
<dbReference type="FunFam" id="3.60.20.30:FF:000003">
    <property type="entry name" value="N(4)-(Beta-N-acetylglucosaminyl)-L-asparaginase isoform X1"/>
    <property type="match status" value="1"/>
</dbReference>
<comment type="similarity">
    <text evidence="2">Belongs to the Ntn-hydrolase family.</text>
</comment>
<dbReference type="SUPFAM" id="SSF56235">
    <property type="entry name" value="N-terminal nucleophile aminohydrolases (Ntn hydrolases)"/>
    <property type="match status" value="1"/>
</dbReference>
<evidence type="ECO:0000256" key="2">
    <source>
        <dbReference type="ARBA" id="ARBA00010872"/>
    </source>
</evidence>
<evidence type="ECO:0008006" key="12">
    <source>
        <dbReference type="Google" id="ProtNLM"/>
    </source>
</evidence>
<dbReference type="GO" id="GO:0003948">
    <property type="term" value="F:N4-(beta-N-acetylglucosaminyl)-L-asparaginase activity"/>
    <property type="evidence" value="ECO:0007669"/>
    <property type="project" value="UniProtKB-ARBA"/>
</dbReference>
<dbReference type="CDD" id="cd04513">
    <property type="entry name" value="Glycosylasparaginase"/>
    <property type="match status" value="1"/>
</dbReference>
<feature type="site" description="Cleavage; by autolysis" evidence="9">
    <location>
        <begin position="658"/>
        <end position="659"/>
    </location>
</feature>
<proteinExistence type="inferred from homology"/>
<dbReference type="SUPFAM" id="SSF53383">
    <property type="entry name" value="PLP-dependent transferases"/>
    <property type="match status" value="1"/>
</dbReference>
<dbReference type="Gene3D" id="3.90.1150.10">
    <property type="entry name" value="Aspartate Aminotransferase, domain 1"/>
    <property type="match status" value="1"/>
</dbReference>
<dbReference type="GO" id="GO:0008483">
    <property type="term" value="F:transaminase activity"/>
    <property type="evidence" value="ECO:0007669"/>
    <property type="project" value="InterPro"/>
</dbReference>
<evidence type="ECO:0000256" key="5">
    <source>
        <dbReference type="ARBA" id="ARBA00022813"/>
    </source>
</evidence>
<dbReference type="InterPro" id="IPR015422">
    <property type="entry name" value="PyrdxlP-dep_Trfase_small"/>
</dbReference>
<dbReference type="GO" id="GO:0030170">
    <property type="term" value="F:pyridoxal phosphate binding"/>
    <property type="evidence" value="ECO:0007669"/>
    <property type="project" value="InterPro"/>
</dbReference>
<dbReference type="Gene3D" id="3.60.20.30">
    <property type="entry name" value="(Glycosyl)asparaginase"/>
    <property type="match status" value="1"/>
</dbReference>
<dbReference type="InterPro" id="IPR015424">
    <property type="entry name" value="PyrdxlP-dep_Trfase"/>
</dbReference>
<keyword evidence="4" id="KW-0378">Hydrolase</keyword>
<dbReference type="InterPro" id="IPR005814">
    <property type="entry name" value="Aminotrans_3"/>
</dbReference>
<dbReference type="Proteomes" id="UP001152533">
    <property type="component" value="Unassembled WGS sequence"/>
</dbReference>
<dbReference type="Pfam" id="PF01112">
    <property type="entry name" value="Asparaginase_2"/>
    <property type="match status" value="1"/>
</dbReference>
<dbReference type="AlphaFoldDB" id="A0A9W4S151"/>
<accession>A0A9W4S151</accession>
<dbReference type="GO" id="GO:0006508">
    <property type="term" value="P:proteolysis"/>
    <property type="evidence" value="ECO:0007669"/>
    <property type="project" value="UniProtKB-KW"/>
</dbReference>
<dbReference type="Pfam" id="PF00202">
    <property type="entry name" value="Aminotran_3"/>
    <property type="match status" value="2"/>
</dbReference>
<dbReference type="InterPro" id="IPR000246">
    <property type="entry name" value="Peptidase_T2"/>
</dbReference>
<evidence type="ECO:0000256" key="9">
    <source>
        <dbReference type="PIRSR" id="PIRSR600246-3"/>
    </source>
</evidence>
<feature type="active site" description="Nucleophile" evidence="7">
    <location>
        <position position="659"/>
    </location>
</feature>
<dbReference type="InterPro" id="IPR029055">
    <property type="entry name" value="Ntn_hydrolases_N"/>
</dbReference>
<feature type="binding site" evidence="8">
    <location>
        <begin position="687"/>
        <end position="690"/>
    </location>
    <ligand>
        <name>substrate</name>
    </ligand>
</feature>
<keyword evidence="11" id="KW-1185">Reference proteome</keyword>
<evidence type="ECO:0000313" key="11">
    <source>
        <dbReference type="Proteomes" id="UP001152533"/>
    </source>
</evidence>
<protein>
    <recommendedName>
        <fullName evidence="12">Aminotransferase class-III</fullName>
    </recommendedName>
</protein>
<dbReference type="GO" id="GO:0008233">
    <property type="term" value="F:peptidase activity"/>
    <property type="evidence" value="ECO:0007669"/>
    <property type="project" value="UniProtKB-KW"/>
</dbReference>
<dbReference type="InterPro" id="IPR015421">
    <property type="entry name" value="PyrdxlP-dep_Trfase_major"/>
</dbReference>
<sequence length="806" mass="86037">MTAPEVHAADVSSKAIKIQQQLAQYLDKYVSDNQKSLQCNKEASGSLPGGTTRSVLYYEPFPLAFSGGHGCHLTSMDGEEYLDFLSEYCAGMFGHSHPDIIAAIESVTKSGFTLGGPGPKEGELGKLLVDRFPSIDAIRFCNSGTEANTMAIATALHFIGRKKILVFENGYHGGTLAFTPGNPLILPHDFVQGRYNDIEYTRPLITEELGIIIVEPLQGAAGMFAGTKEFLQFLRDEATRVGAILIFDEVITSRLNYGGLQEIHGIVPDMTTIGKHFGGGFSFGAFGGKKEIMGLYDPSSPTSLHHSGTWNNNKFSMTAGVAATKLLSREALDKNNDLGNKLRDGLGALFKAKDESILTLSGFGSVIGVHFNGPSADNLRDLFFFYMLSKRIYVGRRGFLALNITHEEEHVNRVLAAAKDFCDEVLLSDWSPALLRPSSTMPDTRPRRMAPLIQLIALLSLHPGHVFGQSSPGFPMVINTWGGPFTAATDAAYQALLKPGTSALDAVEIGCATCEANQCDGSVGFGGSPGENCETTLDAMIMDGVTMKSGSVAALRRVKNAIGVARHVLEYTSHTMLAGDLATEFAIENGFTAETLSTEASTERCAEWKKGNCQSNYRQNVTPDPKTACGPYTPVELDSSSPDYFNLIAPNFAQASHDTISMTAIDANGIMAAGTSTNGASFKVPGRVGDGPITGSGSYVDGDVGACGATGDGDIMMRFLPCYQAVESMRRGMTPEEAARDAVVRMVKKYPAVSAGIVVVNNKGEHAGAGSGWTFTYAYRGGTMNATQVVTVPPVVVGRSLTVQMP</sequence>
<evidence type="ECO:0000256" key="3">
    <source>
        <dbReference type="ARBA" id="ARBA00022670"/>
    </source>
</evidence>
<organism evidence="10 11">
    <name type="scientific">Colletotrichum noveboracense</name>
    <dbReference type="NCBI Taxonomy" id="2664923"/>
    <lineage>
        <taxon>Eukaryota</taxon>
        <taxon>Fungi</taxon>
        <taxon>Dikarya</taxon>
        <taxon>Ascomycota</taxon>
        <taxon>Pezizomycotina</taxon>
        <taxon>Sordariomycetes</taxon>
        <taxon>Hypocreomycetidae</taxon>
        <taxon>Glomerellales</taxon>
        <taxon>Glomerellaceae</taxon>
        <taxon>Colletotrichum</taxon>
        <taxon>Colletotrichum gloeosporioides species complex</taxon>
    </lineage>
</organism>
<comment type="cofactor">
    <cofactor evidence="1">
        <name>pyridoxal 5'-phosphate</name>
        <dbReference type="ChEBI" id="CHEBI:597326"/>
    </cofactor>
</comment>
<evidence type="ECO:0000256" key="7">
    <source>
        <dbReference type="PIRSR" id="PIRSR600246-1"/>
    </source>
</evidence>
<evidence type="ECO:0000256" key="4">
    <source>
        <dbReference type="ARBA" id="ARBA00022801"/>
    </source>
</evidence>